<dbReference type="GeneID" id="13542819"/>
<dbReference type="Proteomes" id="UP000008783">
    <property type="component" value="Unassembled WGS sequence"/>
</dbReference>
<dbReference type="InParanoid" id="H6QRY5"/>
<proteinExistence type="predicted"/>
<dbReference type="OrthoDB" id="2505507at2759"/>
<dbReference type="AlphaFoldDB" id="H6QRY5"/>
<name>H6QRY5_PUCGT</name>
<reference evidence="2" key="1">
    <citation type="journal article" date="2011" name="Proc. Natl. Acad. Sci. U.S.A.">
        <title>Obligate biotrophy features unraveled by the genomic analysis of rust fungi.</title>
        <authorList>
            <person name="Duplessis S."/>
            <person name="Cuomo C.A."/>
            <person name="Lin Y.-C."/>
            <person name="Aerts A."/>
            <person name="Tisserant E."/>
            <person name="Veneault-Fourrey C."/>
            <person name="Joly D.L."/>
            <person name="Hacquard S."/>
            <person name="Amselem J."/>
            <person name="Cantarel B.L."/>
            <person name="Chiu R."/>
            <person name="Coutinho P.M."/>
            <person name="Feau N."/>
            <person name="Field M."/>
            <person name="Frey P."/>
            <person name="Gelhaye E."/>
            <person name="Goldberg J."/>
            <person name="Grabherr M.G."/>
            <person name="Kodira C.D."/>
            <person name="Kohler A."/>
            <person name="Kuees U."/>
            <person name="Lindquist E.A."/>
            <person name="Lucas S.M."/>
            <person name="Mago R."/>
            <person name="Mauceli E."/>
            <person name="Morin E."/>
            <person name="Murat C."/>
            <person name="Pangilinan J.L."/>
            <person name="Park R."/>
            <person name="Pearson M."/>
            <person name="Quesneville H."/>
            <person name="Rouhier N."/>
            <person name="Sakthikumar S."/>
            <person name="Salamov A.A."/>
            <person name="Schmutz J."/>
            <person name="Selles B."/>
            <person name="Shapiro H."/>
            <person name="Tanguay P."/>
            <person name="Tuskan G.A."/>
            <person name="Henrissat B."/>
            <person name="Van de Peer Y."/>
            <person name="Rouze P."/>
            <person name="Ellis J.G."/>
            <person name="Dodds P.N."/>
            <person name="Schein J.E."/>
            <person name="Zhong S."/>
            <person name="Hamelin R.C."/>
            <person name="Grigoriev I.V."/>
            <person name="Szabo L.J."/>
            <person name="Martin F."/>
        </authorList>
    </citation>
    <scope>NUCLEOTIDE SEQUENCE [LARGE SCALE GENOMIC DNA]</scope>
    <source>
        <strain evidence="2">CRL 75-36-700-3 / race SCCL</strain>
    </source>
</reference>
<gene>
    <name evidence="1" type="ORF">PGTG_21553</name>
</gene>
<dbReference type="RefSeq" id="XP_003889705.1">
    <property type="nucleotide sequence ID" value="XM_003889656.1"/>
</dbReference>
<dbReference type="VEuPathDB" id="FungiDB:PGTG_21553"/>
<keyword evidence="2" id="KW-1185">Reference proteome</keyword>
<organism evidence="1 2">
    <name type="scientific">Puccinia graminis f. sp. tritici (strain CRL 75-36-700-3 / race SCCL)</name>
    <name type="common">Black stem rust fungus</name>
    <dbReference type="NCBI Taxonomy" id="418459"/>
    <lineage>
        <taxon>Eukaryota</taxon>
        <taxon>Fungi</taxon>
        <taxon>Dikarya</taxon>
        <taxon>Basidiomycota</taxon>
        <taxon>Pucciniomycotina</taxon>
        <taxon>Pucciniomycetes</taxon>
        <taxon>Pucciniales</taxon>
        <taxon>Pucciniaceae</taxon>
        <taxon>Puccinia</taxon>
    </lineage>
</organism>
<dbReference type="KEGG" id="pgr:PGTG_21553"/>
<evidence type="ECO:0000313" key="2">
    <source>
        <dbReference type="Proteomes" id="UP000008783"/>
    </source>
</evidence>
<dbReference type="HOGENOM" id="CLU_1661672_0_0_1"/>
<evidence type="ECO:0000313" key="1">
    <source>
        <dbReference type="EMBL" id="EHS63420.1"/>
    </source>
</evidence>
<sequence>MLFFLADSPMHAEITATPNPGTSLNPCRMCNLHAPSKLDKRSLSYLLQFLQLDSDGFHSPNVPRQWEKTIENTYNLFNTYLTVNITEVKRLRLIYGVTDSINNKFIDGIRSKSPVVTKKAGELIKPIQQICSILSSSFKASMAAQILQLRSCMYSCLVL</sequence>
<protein>
    <submittedName>
        <fullName evidence="1">Uncharacterized protein</fullName>
    </submittedName>
</protein>
<accession>H6QRY5</accession>
<dbReference type="EMBL" id="DS178287">
    <property type="protein sequence ID" value="EHS63420.1"/>
    <property type="molecule type" value="Genomic_DNA"/>
</dbReference>